<evidence type="ECO:0000259" key="3">
    <source>
        <dbReference type="PROSITE" id="PS51123"/>
    </source>
</evidence>
<keyword evidence="1 2" id="KW-0472">Membrane</keyword>
<gene>
    <name evidence="4" type="ORF">EKM59_06425</name>
</gene>
<keyword evidence="2" id="KW-0812">Transmembrane</keyword>
<accession>A0A3S0X056</accession>
<dbReference type="SUPFAM" id="SSF103088">
    <property type="entry name" value="OmpA-like"/>
    <property type="match status" value="1"/>
</dbReference>
<dbReference type="Proteomes" id="UP000288012">
    <property type="component" value="Unassembled WGS sequence"/>
</dbReference>
<keyword evidence="5" id="KW-1185">Reference proteome</keyword>
<dbReference type="PANTHER" id="PTHR30329">
    <property type="entry name" value="STATOR ELEMENT OF FLAGELLAR MOTOR COMPLEX"/>
    <property type="match status" value="1"/>
</dbReference>
<evidence type="ECO:0000313" key="4">
    <source>
        <dbReference type="EMBL" id="RUQ85395.1"/>
    </source>
</evidence>
<dbReference type="InterPro" id="IPR036737">
    <property type="entry name" value="OmpA-like_sf"/>
</dbReference>
<feature type="domain" description="OmpA-like" evidence="3">
    <location>
        <begin position="100"/>
        <end position="217"/>
    </location>
</feature>
<feature type="transmembrane region" description="Helical" evidence="2">
    <location>
        <begin position="44"/>
        <end position="77"/>
    </location>
</feature>
<dbReference type="AlphaFoldDB" id="A0A3S0X056"/>
<dbReference type="RefSeq" id="WP_126954480.1">
    <property type="nucleotide sequence ID" value="NZ_RZGR01000016.1"/>
</dbReference>
<evidence type="ECO:0000256" key="1">
    <source>
        <dbReference type="PROSITE-ProRule" id="PRU00473"/>
    </source>
</evidence>
<keyword evidence="2" id="KW-1133">Transmembrane helix</keyword>
<dbReference type="PANTHER" id="PTHR30329:SF21">
    <property type="entry name" value="LIPOPROTEIN YIAD-RELATED"/>
    <property type="match status" value="1"/>
</dbReference>
<dbReference type="PROSITE" id="PS51123">
    <property type="entry name" value="OMPA_2"/>
    <property type="match status" value="1"/>
</dbReference>
<dbReference type="NCBIfam" id="NF038224">
    <property type="entry name" value="OmpA_like_CmpA"/>
    <property type="match status" value="1"/>
</dbReference>
<dbReference type="InterPro" id="IPR050330">
    <property type="entry name" value="Bact_OuterMem_StrucFunc"/>
</dbReference>
<feature type="transmembrane region" description="Helical" evidence="2">
    <location>
        <begin position="6"/>
        <end position="23"/>
    </location>
</feature>
<dbReference type="Pfam" id="PF00691">
    <property type="entry name" value="OmpA"/>
    <property type="match status" value="1"/>
</dbReference>
<evidence type="ECO:0000313" key="5">
    <source>
        <dbReference type="Proteomes" id="UP000288012"/>
    </source>
</evidence>
<dbReference type="Gene3D" id="3.30.1330.60">
    <property type="entry name" value="OmpA-like domain"/>
    <property type="match status" value="1"/>
</dbReference>
<comment type="caution">
    <text evidence="4">The sequence shown here is derived from an EMBL/GenBank/DDBJ whole genome shotgun (WGS) entry which is preliminary data.</text>
</comment>
<organism evidence="4 5">
    <name type="scientific">Legionella septentrionalis</name>
    <dbReference type="NCBI Taxonomy" id="2498109"/>
    <lineage>
        <taxon>Bacteria</taxon>
        <taxon>Pseudomonadati</taxon>
        <taxon>Pseudomonadota</taxon>
        <taxon>Gammaproteobacteria</taxon>
        <taxon>Legionellales</taxon>
        <taxon>Legionellaceae</taxon>
        <taxon>Legionella</taxon>
    </lineage>
</organism>
<dbReference type="OrthoDB" id="5652883at2"/>
<dbReference type="CDD" id="cd07185">
    <property type="entry name" value="OmpA_C-like"/>
    <property type="match status" value="1"/>
</dbReference>
<dbReference type="InterPro" id="IPR006665">
    <property type="entry name" value="OmpA-like"/>
</dbReference>
<proteinExistence type="predicted"/>
<sequence>MPVKSSGFIALISVFSLFLNGCYHPPYNNFREDKRALRDMSRGAGVGAGFGALAGALAGSTGVGAVIGGVAGTMAGYQKASKRTLLKELQNQDIQFVKYGDTMTLIVPTDRYFQFNSPRLDDRCYPGLANIIRLIKLYDCSPIYVAAFTDNVGSRHHKKMLSQAQAETMLTFLWANDIPAQRLHPEGYADKHTIGDNNLIHGSAYNRRIEIQWVTPASIAPKSKVFSILR</sequence>
<name>A0A3S0X056_9GAMM</name>
<evidence type="ECO:0000256" key="2">
    <source>
        <dbReference type="SAM" id="Phobius"/>
    </source>
</evidence>
<protein>
    <submittedName>
        <fullName evidence="4">OmpA family protein</fullName>
    </submittedName>
</protein>
<reference evidence="4 5" key="1">
    <citation type="submission" date="2018-12" db="EMBL/GenBank/DDBJ databases">
        <title>Legionella sp,whole genome shotgun sequence.</title>
        <authorList>
            <person name="Wu H."/>
        </authorList>
    </citation>
    <scope>NUCLEOTIDE SEQUENCE [LARGE SCALE GENOMIC DNA]</scope>
    <source>
        <strain evidence="5">km714</strain>
    </source>
</reference>
<dbReference type="GO" id="GO:0016020">
    <property type="term" value="C:membrane"/>
    <property type="evidence" value="ECO:0007669"/>
    <property type="project" value="UniProtKB-UniRule"/>
</dbReference>
<dbReference type="EMBL" id="RZGR01000016">
    <property type="protein sequence ID" value="RUQ85395.1"/>
    <property type="molecule type" value="Genomic_DNA"/>
</dbReference>